<comment type="caution">
    <text evidence="3">The sequence shown here is derived from an EMBL/GenBank/DDBJ whole genome shotgun (WGS) entry which is preliminary data.</text>
</comment>
<feature type="transmembrane region" description="Helical" evidence="1">
    <location>
        <begin position="173"/>
        <end position="198"/>
    </location>
</feature>
<evidence type="ECO:0000259" key="2">
    <source>
        <dbReference type="Pfam" id="PF13386"/>
    </source>
</evidence>
<protein>
    <submittedName>
        <fullName evidence="3">Aromatic aminobenezylarsenical efflux permease ArsG family transporter</fullName>
    </submittedName>
</protein>
<dbReference type="PANTHER" id="PTHR31272:SF4">
    <property type="entry name" value="CYTOCHROME C-TYPE BIOGENESIS PROTEIN HI_1454-RELATED"/>
    <property type="match status" value="1"/>
</dbReference>
<accession>A0A9Q4KTC8</accession>
<dbReference type="Proteomes" id="UP001143747">
    <property type="component" value="Unassembled WGS sequence"/>
</dbReference>
<evidence type="ECO:0000256" key="1">
    <source>
        <dbReference type="SAM" id="Phobius"/>
    </source>
</evidence>
<feature type="transmembrane region" description="Helical" evidence="1">
    <location>
        <begin position="20"/>
        <end position="44"/>
    </location>
</feature>
<feature type="domain" description="Urease accessory protein UreH-like transmembrane" evidence="2">
    <location>
        <begin position="19"/>
        <end position="225"/>
    </location>
</feature>
<dbReference type="AlphaFoldDB" id="A0A9Q4KTC8"/>
<organism evidence="3 4">
    <name type="scientific">Methanogenium marinum</name>
    <dbReference type="NCBI Taxonomy" id="348610"/>
    <lineage>
        <taxon>Archaea</taxon>
        <taxon>Methanobacteriati</taxon>
        <taxon>Methanobacteriota</taxon>
        <taxon>Stenosarchaea group</taxon>
        <taxon>Methanomicrobia</taxon>
        <taxon>Methanomicrobiales</taxon>
        <taxon>Methanomicrobiaceae</taxon>
        <taxon>Methanogenium</taxon>
    </lineage>
</organism>
<dbReference type="EMBL" id="JAKELO010000002">
    <property type="protein sequence ID" value="MDE4908249.1"/>
    <property type="molecule type" value="Genomic_DNA"/>
</dbReference>
<dbReference type="NCBIfam" id="NF040495">
    <property type="entry name" value="tranport_ArsG"/>
    <property type="match status" value="1"/>
</dbReference>
<dbReference type="PANTHER" id="PTHR31272">
    <property type="entry name" value="CYTOCHROME C-TYPE BIOGENESIS PROTEIN HI_1454-RELATED"/>
    <property type="match status" value="1"/>
</dbReference>
<feature type="transmembrane region" description="Helical" evidence="1">
    <location>
        <begin position="93"/>
        <end position="115"/>
    </location>
</feature>
<dbReference type="InterPro" id="IPR039447">
    <property type="entry name" value="UreH-like_TM_dom"/>
</dbReference>
<dbReference type="InterPro" id="IPR051790">
    <property type="entry name" value="Cytochrome_c-biogenesis_DsbD"/>
</dbReference>
<feature type="transmembrane region" description="Helical" evidence="1">
    <location>
        <begin position="218"/>
        <end position="236"/>
    </location>
</feature>
<dbReference type="Pfam" id="PF13386">
    <property type="entry name" value="DsbD_2"/>
    <property type="match status" value="1"/>
</dbReference>
<sequence>MDIMGFMQTMGMSGVPLIAAFFIGLMTAMSPCPLATNITAIAYISRKLDNSRHTLLVGLLYAAGRTAGYVAIAVAIVYAGLNVQAISFFLQEYGELILGPLLLVLGILMLDIIDIPFPGGGKRLTTLMETYSEKGFAGSFILGFLFALSFCPFSAVLFFGMLIPIALKTGDALLVPAVFGIATALPVIVVSFLLAGGVGQAARLMQRAQSMEFWMKKGVAVVFIGIGCYLILITWVM</sequence>
<keyword evidence="4" id="KW-1185">Reference proteome</keyword>
<proteinExistence type="predicted"/>
<evidence type="ECO:0000313" key="3">
    <source>
        <dbReference type="EMBL" id="MDE4908249.1"/>
    </source>
</evidence>
<reference evidence="3" key="1">
    <citation type="submission" date="2022-01" db="EMBL/GenBank/DDBJ databases">
        <title>Draft genome of Methanogenium marinum DSM 15558.</title>
        <authorList>
            <person name="Chen S.-C."/>
            <person name="You Y.-T."/>
        </authorList>
    </citation>
    <scope>NUCLEOTIDE SEQUENCE</scope>
    <source>
        <strain evidence="3">DSM 15558</strain>
    </source>
</reference>
<name>A0A9Q4KTC8_9EURY</name>
<gene>
    <name evidence="3" type="ORF">L0665_06455</name>
</gene>
<keyword evidence="1" id="KW-0472">Membrane</keyword>
<evidence type="ECO:0000313" key="4">
    <source>
        <dbReference type="Proteomes" id="UP001143747"/>
    </source>
</evidence>
<keyword evidence="1" id="KW-1133">Transmembrane helix</keyword>
<dbReference type="RefSeq" id="WP_274924882.1">
    <property type="nucleotide sequence ID" value="NZ_JAKELO010000002.1"/>
</dbReference>
<feature type="transmembrane region" description="Helical" evidence="1">
    <location>
        <begin position="136"/>
        <end position="167"/>
    </location>
</feature>
<feature type="transmembrane region" description="Helical" evidence="1">
    <location>
        <begin position="56"/>
        <end position="81"/>
    </location>
</feature>
<keyword evidence="1" id="KW-0812">Transmembrane</keyword>